<organism evidence="3 5">
    <name type="scientific">Shewanella psychromarinicola</name>
    <dbReference type="NCBI Taxonomy" id="2487742"/>
    <lineage>
        <taxon>Bacteria</taxon>
        <taxon>Pseudomonadati</taxon>
        <taxon>Pseudomonadota</taxon>
        <taxon>Gammaproteobacteria</taxon>
        <taxon>Alteromonadales</taxon>
        <taxon>Shewanellaceae</taxon>
        <taxon>Shewanella</taxon>
    </lineage>
</organism>
<dbReference type="KEGG" id="spsr:EGC80_01095"/>
<evidence type="ECO:0000313" key="3">
    <source>
        <dbReference type="EMBL" id="RPA22389.1"/>
    </source>
</evidence>
<evidence type="ECO:0000313" key="5">
    <source>
        <dbReference type="Proteomes" id="UP000278855"/>
    </source>
</evidence>
<dbReference type="Pfam" id="PF22294">
    <property type="entry name" value="DUF6966"/>
    <property type="match status" value="1"/>
</dbReference>
<evidence type="ECO:0000313" key="2">
    <source>
        <dbReference type="EMBL" id="AZG33659.1"/>
    </source>
</evidence>
<dbReference type="RefSeq" id="WP_124014348.1">
    <property type="nucleotide sequence ID" value="NZ_CP034073.1"/>
</dbReference>
<dbReference type="Proteomes" id="UP000273778">
    <property type="component" value="Chromosome"/>
</dbReference>
<dbReference type="InterPro" id="IPR054239">
    <property type="entry name" value="DUF6966"/>
</dbReference>
<dbReference type="Proteomes" id="UP000278855">
    <property type="component" value="Unassembled WGS sequence"/>
</dbReference>
<feature type="domain" description="DUF6966" evidence="1">
    <location>
        <begin position="21"/>
        <end position="66"/>
    </location>
</feature>
<proteinExistence type="predicted"/>
<protein>
    <recommendedName>
        <fullName evidence="1">DUF6966 domain-containing protein</fullName>
    </recommendedName>
</protein>
<keyword evidence="4" id="KW-1185">Reference proteome</keyword>
<dbReference type="EMBL" id="CP034073">
    <property type="protein sequence ID" value="AZG33659.1"/>
    <property type="molecule type" value="Genomic_DNA"/>
</dbReference>
<dbReference type="EMBL" id="RKKB01000051">
    <property type="protein sequence ID" value="RPA22389.1"/>
    <property type="molecule type" value="Genomic_DNA"/>
</dbReference>
<evidence type="ECO:0000313" key="4">
    <source>
        <dbReference type="Proteomes" id="UP000273778"/>
    </source>
</evidence>
<accession>A0A3N4D9J9</accession>
<dbReference type="AlphaFoldDB" id="A0A3N4D9J9"/>
<name>A0A3N4D9J9_9GAMM</name>
<reference evidence="5" key="2">
    <citation type="submission" date="2018-11" db="EMBL/GenBank/DDBJ databases">
        <title>Shewanella sp. R106.</title>
        <authorList>
            <person name="Hwang Y.J."/>
            <person name="Hwang C.Y."/>
        </authorList>
    </citation>
    <scope>NUCLEOTIDE SEQUENCE [LARGE SCALE GENOMIC DNA]</scope>
    <source>
        <strain evidence="5">R106</strain>
    </source>
</reference>
<evidence type="ECO:0000259" key="1">
    <source>
        <dbReference type="Pfam" id="PF22294"/>
    </source>
</evidence>
<reference evidence="3" key="3">
    <citation type="submission" date="2018-11" db="EMBL/GenBank/DDBJ databases">
        <authorList>
            <person name="Hwang Y.J."/>
            <person name="Hwang C.Y."/>
        </authorList>
    </citation>
    <scope>NUCLEOTIDE SEQUENCE</scope>
    <source>
        <strain evidence="3">R106</strain>
    </source>
</reference>
<sequence>MGNVTIELIGELKELVVFLDKENESHWCAWFKRCLSMIENSDYQGIERVLGAYGGMGSFNDLVLTKKLEDGSYSMLPKANDYLDKLRNSISEKTNYIKHNHEINS</sequence>
<reference evidence="2 4" key="1">
    <citation type="submission" date="2018-11" db="EMBL/GenBank/DDBJ databases">
        <title>Shewanella sp. M2.</title>
        <authorList>
            <person name="Hwang Y.J."/>
            <person name="Hwang C.Y."/>
        </authorList>
    </citation>
    <scope>NUCLEOTIDE SEQUENCE [LARGE SCALE GENOMIC DNA]</scope>
    <source>
        <strain evidence="2 4">M2</strain>
    </source>
</reference>
<dbReference type="OrthoDB" id="1449298at2"/>
<gene>
    <name evidence="3" type="ORF">EGC77_22385</name>
    <name evidence="2" type="ORF">EGC80_01095</name>
</gene>